<dbReference type="NCBIfam" id="TIGR02106">
    <property type="entry name" value="cyd_oper_ybgT"/>
    <property type="match status" value="1"/>
</dbReference>
<dbReference type="InterPro" id="IPR011724">
    <property type="entry name" value="Cyd_oper_YbgT"/>
</dbReference>
<reference evidence="1" key="1">
    <citation type="submission" date="2019-04" db="EMBL/GenBank/DDBJ databases">
        <authorList>
            <person name="Brambilla D."/>
        </authorList>
    </citation>
    <scope>NUCLEOTIDE SEQUENCE</scope>
    <source>
        <strain evidence="1">BAL1</strain>
    </source>
</reference>
<gene>
    <name evidence="1" type="ORF">BAL341_1197</name>
</gene>
<dbReference type="EMBL" id="CAAJGR010000078">
    <property type="protein sequence ID" value="VHO03047.1"/>
    <property type="molecule type" value="Genomic_DNA"/>
</dbReference>
<dbReference type="InterPro" id="IPR012994">
    <property type="entry name" value="YbgT_YccB"/>
</dbReference>
<dbReference type="AlphaFoldDB" id="A0A486XNS8"/>
<dbReference type="Pfam" id="PF08173">
    <property type="entry name" value="YbgT_YccB"/>
    <property type="match status" value="1"/>
</dbReference>
<sequence length="37" mass="4293">MWYFAWILGVLLACSFGIINAMWLELKGYEGEETHAE</sequence>
<organism evidence="1">
    <name type="scientific">Rheinheimera sp. BAL341</name>
    <dbReference type="NCBI Taxonomy" id="1708203"/>
    <lineage>
        <taxon>Bacteria</taxon>
        <taxon>Pseudomonadati</taxon>
        <taxon>Pseudomonadota</taxon>
        <taxon>Gammaproteobacteria</taxon>
        <taxon>Chromatiales</taxon>
        <taxon>Chromatiaceae</taxon>
        <taxon>Rheinheimera</taxon>
    </lineage>
</organism>
<evidence type="ECO:0000313" key="1">
    <source>
        <dbReference type="EMBL" id="VHO03047.1"/>
    </source>
</evidence>
<protein>
    <submittedName>
        <fullName evidence="1">Cyd operon protein YbgT</fullName>
    </submittedName>
</protein>
<accession>A0A486XNS8</accession>
<proteinExistence type="predicted"/>
<name>A0A486XNS8_9GAMM</name>